<protein>
    <recommendedName>
        <fullName evidence="8">MobA-like NTP transferase domain-containing protein</fullName>
    </recommendedName>
</protein>
<evidence type="ECO:0000259" key="8">
    <source>
        <dbReference type="Pfam" id="PF12804"/>
    </source>
</evidence>
<keyword evidence="3" id="KW-0479">Metal-binding</keyword>
<feature type="domain" description="MobA-like NTP transferase" evidence="8">
    <location>
        <begin position="9"/>
        <end position="144"/>
    </location>
</feature>
<evidence type="ECO:0000256" key="7">
    <source>
        <dbReference type="ARBA" id="ARBA00023150"/>
    </source>
</evidence>
<dbReference type="InterPro" id="IPR025877">
    <property type="entry name" value="MobA-like_NTP_Trfase"/>
</dbReference>
<evidence type="ECO:0000313" key="10">
    <source>
        <dbReference type="Proteomes" id="UP000054363"/>
    </source>
</evidence>
<evidence type="ECO:0000256" key="6">
    <source>
        <dbReference type="ARBA" id="ARBA00023134"/>
    </source>
</evidence>
<comment type="caution">
    <text evidence="9">The sequence shown here is derived from an EMBL/GenBank/DDBJ whole genome shotgun (WGS) entry which is preliminary data.</text>
</comment>
<dbReference type="Gene3D" id="3.90.550.10">
    <property type="entry name" value="Spore Coat Polysaccharide Biosynthesis Protein SpsA, Chain A"/>
    <property type="match status" value="1"/>
</dbReference>
<dbReference type="eggNOG" id="COG0746">
    <property type="taxonomic scope" value="Bacteria"/>
</dbReference>
<dbReference type="Proteomes" id="UP000054363">
    <property type="component" value="Unassembled WGS sequence"/>
</dbReference>
<accession>A0A094IY64</accession>
<evidence type="ECO:0000313" key="9">
    <source>
        <dbReference type="EMBL" id="KFZ30749.1"/>
    </source>
</evidence>
<evidence type="ECO:0000256" key="2">
    <source>
        <dbReference type="ARBA" id="ARBA00022679"/>
    </source>
</evidence>
<dbReference type="InterPro" id="IPR013482">
    <property type="entry name" value="Molybde_CF_guanTrfase"/>
</dbReference>
<keyword evidence="2" id="KW-0808">Transferase</keyword>
<evidence type="ECO:0000256" key="5">
    <source>
        <dbReference type="ARBA" id="ARBA00022842"/>
    </source>
</evidence>
<dbReference type="InterPro" id="IPR029044">
    <property type="entry name" value="Nucleotide-diphossugar_trans"/>
</dbReference>
<name>A0A094IY64_9GAMM</name>
<keyword evidence="1" id="KW-0963">Cytoplasm</keyword>
<keyword evidence="6" id="KW-0342">GTP-binding</keyword>
<dbReference type="STRING" id="435908.IDSA_09530"/>
<dbReference type="GO" id="GO:0016779">
    <property type="term" value="F:nucleotidyltransferase activity"/>
    <property type="evidence" value="ECO:0007669"/>
    <property type="project" value="UniProtKB-ARBA"/>
</dbReference>
<evidence type="ECO:0000256" key="4">
    <source>
        <dbReference type="ARBA" id="ARBA00022741"/>
    </source>
</evidence>
<gene>
    <name evidence="9" type="ORF">IDSA_09530</name>
</gene>
<dbReference type="PANTHER" id="PTHR19136:SF81">
    <property type="entry name" value="MOLYBDENUM COFACTOR GUANYLYLTRANSFERASE"/>
    <property type="match status" value="1"/>
</dbReference>
<dbReference type="OrthoDB" id="9788394at2"/>
<dbReference type="GO" id="GO:0005525">
    <property type="term" value="F:GTP binding"/>
    <property type="evidence" value="ECO:0007669"/>
    <property type="project" value="UniProtKB-KW"/>
</dbReference>
<dbReference type="CDD" id="cd02503">
    <property type="entry name" value="MobA"/>
    <property type="match status" value="1"/>
</dbReference>
<dbReference type="GO" id="GO:0046872">
    <property type="term" value="F:metal ion binding"/>
    <property type="evidence" value="ECO:0007669"/>
    <property type="project" value="UniProtKB-KW"/>
</dbReference>
<dbReference type="PANTHER" id="PTHR19136">
    <property type="entry name" value="MOLYBDENUM COFACTOR GUANYLYLTRANSFERASE"/>
    <property type="match status" value="1"/>
</dbReference>
<keyword evidence="4" id="KW-0547">Nucleotide-binding</keyword>
<dbReference type="AlphaFoldDB" id="A0A094IY64"/>
<sequence length="192" mass="20648">MAVFTHCTGVILAGGQSRRMGRDKALLPLAGRTLLEHMQSLLAQAGVSEILISRNQPGFITDSYPGKGPLAGLAAVLPYCTTPQLLVVPVDMPLLQPRMLCQLLAAAAESPTAWYFGESPLPCVLPNSAQLKDYLTAQLESDKGDFSVRGLLHYLNASALPASDALQLVNTNTPQQWQQALLQRAQPDRLSS</sequence>
<dbReference type="SUPFAM" id="SSF53448">
    <property type="entry name" value="Nucleotide-diphospho-sugar transferases"/>
    <property type="match status" value="1"/>
</dbReference>
<organism evidence="9 10">
    <name type="scientific">Pseudidiomarina salinarum</name>
    <dbReference type="NCBI Taxonomy" id="435908"/>
    <lineage>
        <taxon>Bacteria</taxon>
        <taxon>Pseudomonadati</taxon>
        <taxon>Pseudomonadota</taxon>
        <taxon>Gammaproteobacteria</taxon>
        <taxon>Alteromonadales</taxon>
        <taxon>Idiomarinaceae</taxon>
        <taxon>Pseudidiomarina</taxon>
    </lineage>
</organism>
<proteinExistence type="predicted"/>
<evidence type="ECO:0000256" key="1">
    <source>
        <dbReference type="ARBA" id="ARBA00022490"/>
    </source>
</evidence>
<evidence type="ECO:0000256" key="3">
    <source>
        <dbReference type="ARBA" id="ARBA00022723"/>
    </source>
</evidence>
<reference evidence="9 10" key="1">
    <citation type="submission" date="2014-06" db="EMBL/GenBank/DDBJ databases">
        <title>The draft genome sequence of Idiomarina salinarum ISL-52.</title>
        <authorList>
            <person name="Du J."/>
            <person name="Shao Z."/>
        </authorList>
    </citation>
    <scope>NUCLEOTIDE SEQUENCE [LARGE SCALE GENOMIC DNA]</scope>
    <source>
        <strain evidence="9 10">ISL-52</strain>
    </source>
</reference>
<keyword evidence="5" id="KW-0460">Magnesium</keyword>
<dbReference type="EMBL" id="JPER01000004">
    <property type="protein sequence ID" value="KFZ30749.1"/>
    <property type="molecule type" value="Genomic_DNA"/>
</dbReference>
<keyword evidence="7" id="KW-0501">Molybdenum cofactor biosynthesis</keyword>
<dbReference type="Pfam" id="PF12804">
    <property type="entry name" value="NTP_transf_3"/>
    <property type="match status" value="1"/>
</dbReference>
<dbReference type="RefSeq" id="WP_034776130.1">
    <property type="nucleotide sequence ID" value="NZ_JPER01000004.1"/>
</dbReference>
<keyword evidence="10" id="KW-1185">Reference proteome</keyword>
<dbReference type="GO" id="GO:1902758">
    <property type="term" value="P:bis(molybdopterin guanine dinucleotide)molybdenum biosynthetic process"/>
    <property type="evidence" value="ECO:0007669"/>
    <property type="project" value="TreeGrafter"/>
</dbReference>